<dbReference type="EMBL" id="BONW01000013">
    <property type="protein sequence ID" value="GIG87728.1"/>
    <property type="molecule type" value="Genomic_DNA"/>
</dbReference>
<proteinExistence type="predicted"/>
<keyword evidence="4" id="KW-1185">Reference proteome</keyword>
<accession>A0ABQ4DZ36</accession>
<name>A0ABQ4DZ36_9ACTN</name>
<evidence type="ECO:0000313" key="4">
    <source>
        <dbReference type="Proteomes" id="UP000646749"/>
    </source>
</evidence>
<gene>
    <name evidence="3" type="ORF">Pen02_26640</name>
</gene>
<keyword evidence="2" id="KW-1133">Transmembrane helix</keyword>
<keyword evidence="2" id="KW-0812">Transmembrane</keyword>
<keyword evidence="2" id="KW-0472">Membrane</keyword>
<reference evidence="3 4" key="1">
    <citation type="submission" date="2021-01" db="EMBL/GenBank/DDBJ databases">
        <title>Whole genome shotgun sequence of Plantactinospora endophytica NBRC 110450.</title>
        <authorList>
            <person name="Komaki H."/>
            <person name="Tamura T."/>
        </authorList>
    </citation>
    <scope>NUCLEOTIDE SEQUENCE [LARGE SCALE GENOMIC DNA]</scope>
    <source>
        <strain evidence="3 4">NBRC 110450</strain>
    </source>
</reference>
<feature type="compositionally biased region" description="Pro residues" evidence="1">
    <location>
        <begin position="202"/>
        <end position="212"/>
    </location>
</feature>
<dbReference type="Proteomes" id="UP000646749">
    <property type="component" value="Unassembled WGS sequence"/>
</dbReference>
<evidence type="ECO:0000313" key="3">
    <source>
        <dbReference type="EMBL" id="GIG87728.1"/>
    </source>
</evidence>
<comment type="caution">
    <text evidence="3">The sequence shown here is derived from an EMBL/GenBank/DDBJ whole genome shotgun (WGS) entry which is preliminary data.</text>
</comment>
<feature type="region of interest" description="Disordered" evidence="1">
    <location>
        <begin position="192"/>
        <end position="218"/>
    </location>
</feature>
<evidence type="ECO:0000256" key="1">
    <source>
        <dbReference type="SAM" id="MobiDB-lite"/>
    </source>
</evidence>
<organism evidence="3 4">
    <name type="scientific">Plantactinospora endophytica</name>
    <dbReference type="NCBI Taxonomy" id="673535"/>
    <lineage>
        <taxon>Bacteria</taxon>
        <taxon>Bacillati</taxon>
        <taxon>Actinomycetota</taxon>
        <taxon>Actinomycetes</taxon>
        <taxon>Micromonosporales</taxon>
        <taxon>Micromonosporaceae</taxon>
        <taxon>Plantactinospora</taxon>
    </lineage>
</organism>
<evidence type="ECO:0000256" key="2">
    <source>
        <dbReference type="SAM" id="Phobius"/>
    </source>
</evidence>
<sequence>MQYPAKSIRSPARAMRELGRGLRGVVDALGDSGSMTQVVLAVLSVTGALVGVTLGSLLNARVQRASWEHQESTMSIRDRRATYAAFVAACREWRATVLGSDVPILLASSVSRQPHADGGQARTQVVRYRAEIGLIAHTTATVHAAAALMLAVGQLSEVRAAYGAGQVPEPFVQACRDAEREFNRVARAELGGPEIDLETPTGLPPAALPPATTPGEHK</sequence>
<protein>
    <submittedName>
        <fullName evidence="3">Uncharacterized protein</fullName>
    </submittedName>
</protein>
<feature type="transmembrane region" description="Helical" evidence="2">
    <location>
        <begin position="38"/>
        <end position="58"/>
    </location>
</feature>